<evidence type="ECO:0000313" key="3">
    <source>
        <dbReference type="EMBL" id="ARQ01937.1"/>
    </source>
</evidence>
<name>A0A1W6ZX10_9HYPH</name>
<keyword evidence="2" id="KW-0812">Transmembrane</keyword>
<dbReference type="RefSeq" id="WP_086090332.1">
    <property type="nucleotide sequence ID" value="NZ_CP021112.1"/>
</dbReference>
<evidence type="ECO:0000313" key="4">
    <source>
        <dbReference type="Proteomes" id="UP000194137"/>
    </source>
</evidence>
<feature type="compositionally biased region" description="Low complexity" evidence="1">
    <location>
        <begin position="60"/>
        <end position="70"/>
    </location>
</feature>
<keyword evidence="2" id="KW-1133">Transmembrane helix</keyword>
<feature type="region of interest" description="Disordered" evidence="1">
    <location>
        <begin position="1"/>
        <end position="22"/>
    </location>
</feature>
<feature type="region of interest" description="Disordered" evidence="1">
    <location>
        <begin position="53"/>
        <end position="84"/>
    </location>
</feature>
<dbReference type="EMBL" id="CP021112">
    <property type="protein sequence ID" value="ARQ01937.1"/>
    <property type="molecule type" value="Genomic_DNA"/>
</dbReference>
<keyword evidence="4" id="KW-1185">Reference proteome</keyword>
<sequence length="84" mass="9116">MSDYNPNRMDPNRPDPSDARYNSARDFNWNWIIGGIAAIVVLLVALSFIDRSGDQTAQNPPATTTGQGTTTPPPTTTRPSSPNQ</sequence>
<organism evidence="3 4">
    <name type="scientific">Pseudorhodoplanes sinuspersici</name>
    <dbReference type="NCBI Taxonomy" id="1235591"/>
    <lineage>
        <taxon>Bacteria</taxon>
        <taxon>Pseudomonadati</taxon>
        <taxon>Pseudomonadota</taxon>
        <taxon>Alphaproteobacteria</taxon>
        <taxon>Hyphomicrobiales</taxon>
        <taxon>Pseudorhodoplanes</taxon>
    </lineage>
</organism>
<gene>
    <name evidence="3" type="ORF">CAK95_24675</name>
</gene>
<proteinExistence type="predicted"/>
<dbReference type="KEGG" id="psin:CAK95_24675"/>
<evidence type="ECO:0000256" key="2">
    <source>
        <dbReference type="SAM" id="Phobius"/>
    </source>
</evidence>
<accession>A0A1W6ZX10</accession>
<evidence type="ECO:0000256" key="1">
    <source>
        <dbReference type="SAM" id="MobiDB-lite"/>
    </source>
</evidence>
<dbReference type="AlphaFoldDB" id="A0A1W6ZX10"/>
<keyword evidence="2" id="KW-0472">Membrane</keyword>
<reference evidence="3 4" key="1">
    <citation type="submission" date="2017-05" db="EMBL/GenBank/DDBJ databases">
        <title>Full genome sequence of Pseudorhodoplanes sinuspersici.</title>
        <authorList>
            <person name="Dastgheib S.M.M."/>
            <person name="Shavandi M."/>
            <person name="Tirandaz H."/>
        </authorList>
    </citation>
    <scope>NUCLEOTIDE SEQUENCE [LARGE SCALE GENOMIC DNA]</scope>
    <source>
        <strain evidence="3 4">RIPI110</strain>
    </source>
</reference>
<dbReference type="Proteomes" id="UP000194137">
    <property type="component" value="Chromosome"/>
</dbReference>
<protein>
    <submittedName>
        <fullName evidence="3">Uncharacterized protein</fullName>
    </submittedName>
</protein>
<feature type="transmembrane region" description="Helical" evidence="2">
    <location>
        <begin position="29"/>
        <end position="49"/>
    </location>
</feature>
<dbReference type="STRING" id="1235591.CAK95_24675"/>